<dbReference type="Gene3D" id="1.10.10.10">
    <property type="entry name" value="Winged helix-like DNA-binding domain superfamily/Winged helix DNA-binding domain"/>
    <property type="match status" value="1"/>
</dbReference>
<sequence>MLRNMADTIDLTLAIKPTDMESVPQRIKDINVLSKDLIGCSQETRHQLIVKARNLMQALLTPREQMVQHIWANSGLNAALITGVDIGLWKLMVANGVNTPQRVEDLAKPLGIDPVLLGRLMRHVCAMGHLEETAQDEYRPSNFSKALSLDVIGDGYVSVLGGIGRSHIEFNKFLRETQWRNPIDAAHTAMHASYKTDLPNCFEYLRGWLPARSAAVGASAWMHPSLYPVEKPLFVGADTSPDAPLVVDVAGGLGHDINAFKKLYPSHPGKLILQDLPVVISDVKDIDSSIQLMGHDFLAEQPVKGARAYFMHSIMHDWPDDMCQKILARLADAMKPGYSKLLIFDCVIPRTGAYWEATAGDILMMTQLSALERTEDNWHQMIEGNGSKLKIVKFWKCGQSDVENTLVTLGAKSRDRLLSDTLDGIRHRQAEAPAILARLRQLNAELADHFHAKQNALSGLTLCMLCPQRPTTYTVPSFIAISYCWHYADWPLAPAAQPIYPSWEISKPMVDAIMGMPNIRESPDEGVWLDKLCINQSDEDEKMVAIGAMDVIYSSARRIVILLENVQLEADEEAAGLAYAGFYADMCAEVKTRELEGDEKRDFVAGCFPARIAALPADERTRITDASVPFANRLLSARWFSRAWCAHESRVVTHGKTDNPLFLCFGSNCLVLAFQFRFVHYFSLCLLDSDPDPPVASEEYFGFLNDPNLQTLRQRWSRIHRLLGRPGAANVAPTQHMVSLIPFGCLNACDLVSIALNTAGIPLTYSGNITDKGDFVWIFSAIAIAVGDVVPLLLIGKKLRILDHVGEGTMTVSWVTDPISGVVDDRQPSGLTNSITAVTREYIELDC</sequence>
<dbReference type="Pfam" id="PF06985">
    <property type="entry name" value="HET"/>
    <property type="match status" value="1"/>
</dbReference>
<dbReference type="SUPFAM" id="SSF53335">
    <property type="entry name" value="S-adenosyl-L-methionine-dependent methyltransferases"/>
    <property type="match status" value="1"/>
</dbReference>
<keyword evidence="1 6" id="KW-0489">Methyltransferase</keyword>
<dbReference type="InterPro" id="IPR016461">
    <property type="entry name" value="COMT-like"/>
</dbReference>
<organism evidence="7">
    <name type="scientific">Grosmannia clavigera (strain kw1407 / UAMH 11150)</name>
    <name type="common">Blue stain fungus</name>
    <name type="synonym">Graphiocladiella clavigera</name>
    <dbReference type="NCBI Taxonomy" id="655863"/>
    <lineage>
        <taxon>Eukaryota</taxon>
        <taxon>Fungi</taxon>
        <taxon>Dikarya</taxon>
        <taxon>Ascomycota</taxon>
        <taxon>Pezizomycotina</taxon>
        <taxon>Sordariomycetes</taxon>
        <taxon>Sordariomycetidae</taxon>
        <taxon>Ophiostomatales</taxon>
        <taxon>Ophiostomataceae</taxon>
        <taxon>Leptographium</taxon>
    </lineage>
</organism>
<accession>F0X7U0</accession>
<evidence type="ECO:0000256" key="3">
    <source>
        <dbReference type="ARBA" id="ARBA00022691"/>
    </source>
</evidence>
<feature type="domain" description="Heterokaryon incompatibility" evidence="5">
    <location>
        <begin position="478"/>
        <end position="648"/>
    </location>
</feature>
<feature type="domain" description="O-methyltransferase C-terminal" evidence="4">
    <location>
        <begin position="245"/>
        <end position="386"/>
    </location>
</feature>
<dbReference type="AlphaFoldDB" id="F0X7U0"/>
<dbReference type="Gene3D" id="3.40.50.150">
    <property type="entry name" value="Vaccinia Virus protein VP39"/>
    <property type="match status" value="1"/>
</dbReference>
<dbReference type="InterPro" id="IPR029063">
    <property type="entry name" value="SAM-dependent_MTases_sf"/>
</dbReference>
<keyword evidence="2 6" id="KW-0808">Transferase</keyword>
<dbReference type="PANTHER" id="PTHR43712">
    <property type="entry name" value="PUTATIVE (AFU_ORTHOLOGUE AFUA_4G14580)-RELATED"/>
    <property type="match status" value="1"/>
</dbReference>
<dbReference type="Pfam" id="PF00891">
    <property type="entry name" value="Methyltransf_2"/>
    <property type="match status" value="1"/>
</dbReference>
<dbReference type="HOGENOM" id="CLU_336505_0_0_1"/>
<dbReference type="SUPFAM" id="SSF46785">
    <property type="entry name" value="Winged helix' DNA-binding domain"/>
    <property type="match status" value="1"/>
</dbReference>
<dbReference type="PANTHER" id="PTHR43712:SF17">
    <property type="entry name" value="O-METHYLTRANSFERASE"/>
    <property type="match status" value="1"/>
</dbReference>
<evidence type="ECO:0000256" key="1">
    <source>
        <dbReference type="ARBA" id="ARBA00022603"/>
    </source>
</evidence>
<dbReference type="GeneID" id="25980100"/>
<reference evidence="6 7" key="1">
    <citation type="journal article" date="2011" name="Proc. Natl. Acad. Sci. U.S.A.">
        <title>Genome and transcriptome analyses of the mountain pine beetle-fungal symbiont Grosmannia clavigera, a lodgepole pine pathogen.</title>
        <authorList>
            <person name="DiGuistini S."/>
            <person name="Wang Y."/>
            <person name="Liao N.Y."/>
            <person name="Taylor G."/>
            <person name="Tanguay P."/>
            <person name="Feau N."/>
            <person name="Henrissat B."/>
            <person name="Chan S.K."/>
            <person name="Hesse-Orce U."/>
            <person name="Alamouti S.M."/>
            <person name="Tsui C.K.M."/>
            <person name="Docking R.T."/>
            <person name="Levasseur A."/>
            <person name="Haridas S."/>
            <person name="Robertson G."/>
            <person name="Birol I."/>
            <person name="Holt R.A."/>
            <person name="Marra M.A."/>
            <person name="Hamelin R.C."/>
            <person name="Hirst M."/>
            <person name="Jones S.J.M."/>
            <person name="Bohlmann J."/>
            <person name="Breuil C."/>
        </authorList>
    </citation>
    <scope>NUCLEOTIDE SEQUENCE [LARGE SCALE GENOMIC DNA]</scope>
    <source>
        <strain evidence="7">kw1407 / UAMH 11150</strain>
    </source>
</reference>
<evidence type="ECO:0000259" key="4">
    <source>
        <dbReference type="Pfam" id="PF00891"/>
    </source>
</evidence>
<name>F0X7U0_GROCL</name>
<gene>
    <name evidence="6" type="ORF">CMQ_6644</name>
</gene>
<dbReference type="GO" id="GO:0008171">
    <property type="term" value="F:O-methyltransferase activity"/>
    <property type="evidence" value="ECO:0007669"/>
    <property type="project" value="InterPro"/>
</dbReference>
<dbReference type="RefSeq" id="XP_014175805.1">
    <property type="nucleotide sequence ID" value="XM_014320330.1"/>
</dbReference>
<dbReference type="OrthoDB" id="3340390at2759"/>
<dbReference type="STRING" id="655863.F0X7U0"/>
<proteinExistence type="predicted"/>
<dbReference type="PROSITE" id="PS51683">
    <property type="entry name" value="SAM_OMT_II"/>
    <property type="match status" value="1"/>
</dbReference>
<protein>
    <submittedName>
        <fullName evidence="6">O-methyltransferase, family 2</fullName>
    </submittedName>
</protein>
<keyword evidence="7" id="KW-1185">Reference proteome</keyword>
<dbReference type="GO" id="GO:0032259">
    <property type="term" value="P:methylation"/>
    <property type="evidence" value="ECO:0007669"/>
    <property type="project" value="UniProtKB-KW"/>
</dbReference>
<dbReference type="InParanoid" id="F0X7U0"/>
<dbReference type="EMBL" id="GL629729">
    <property type="protein sequence ID" value="EFX06323.1"/>
    <property type="molecule type" value="Genomic_DNA"/>
</dbReference>
<evidence type="ECO:0000313" key="6">
    <source>
        <dbReference type="EMBL" id="EFX06323.1"/>
    </source>
</evidence>
<dbReference type="InterPro" id="IPR001077">
    <property type="entry name" value="COMT_C"/>
</dbReference>
<evidence type="ECO:0000313" key="7">
    <source>
        <dbReference type="Proteomes" id="UP000007796"/>
    </source>
</evidence>
<evidence type="ECO:0000259" key="5">
    <source>
        <dbReference type="Pfam" id="PF06985"/>
    </source>
</evidence>
<dbReference type="eggNOG" id="KOG3178">
    <property type="taxonomic scope" value="Eukaryota"/>
</dbReference>
<dbReference type="InterPro" id="IPR010730">
    <property type="entry name" value="HET"/>
</dbReference>
<dbReference type="InterPro" id="IPR036388">
    <property type="entry name" value="WH-like_DNA-bd_sf"/>
</dbReference>
<dbReference type="Proteomes" id="UP000007796">
    <property type="component" value="Unassembled WGS sequence"/>
</dbReference>
<dbReference type="InterPro" id="IPR036390">
    <property type="entry name" value="WH_DNA-bd_sf"/>
</dbReference>
<keyword evidence="3" id="KW-0949">S-adenosyl-L-methionine</keyword>
<evidence type="ECO:0000256" key="2">
    <source>
        <dbReference type="ARBA" id="ARBA00022679"/>
    </source>
</evidence>